<sequence length="61" mass="7108">MKRNKYTCTVVQCECCEKPIISPIKELPDKCPYCEEVGMYSIVYLSCEDQETFTVYIQQEG</sequence>
<reference evidence="1 2" key="1">
    <citation type="submission" date="2017-09" db="EMBL/GenBank/DDBJ databases">
        <title>Large-scale bioinformatics analysis of Bacillus genomes uncovers conserved roles of natural products in bacterial physiology.</title>
        <authorList>
            <consortium name="Agbiome Team Llc"/>
            <person name="Bleich R.M."/>
            <person name="Grubbs K.J."/>
            <person name="Santa Maria K.C."/>
            <person name="Allen S.E."/>
            <person name="Farag S."/>
            <person name="Shank E.A."/>
            <person name="Bowers A."/>
        </authorList>
    </citation>
    <scope>NUCLEOTIDE SEQUENCE [LARGE SCALE GENOMIC DNA]</scope>
    <source>
        <strain evidence="1 2">AFS092789</strain>
    </source>
</reference>
<gene>
    <name evidence="1" type="ORF">CON36_32420</name>
</gene>
<dbReference type="Proteomes" id="UP000219922">
    <property type="component" value="Unassembled WGS sequence"/>
</dbReference>
<dbReference type="AlphaFoldDB" id="A0A9X6ST51"/>
<accession>A0A9X6ST51</accession>
<dbReference type="EMBL" id="NVMX01000132">
    <property type="protein sequence ID" value="PDZ94693.1"/>
    <property type="molecule type" value="Genomic_DNA"/>
</dbReference>
<protein>
    <submittedName>
        <fullName evidence="1">Uncharacterized protein</fullName>
    </submittedName>
</protein>
<comment type="caution">
    <text evidence="1">The sequence shown here is derived from an EMBL/GenBank/DDBJ whole genome shotgun (WGS) entry which is preliminary data.</text>
</comment>
<organism evidence="1 2">
    <name type="scientific">Bacillus cereus</name>
    <dbReference type="NCBI Taxonomy" id="1396"/>
    <lineage>
        <taxon>Bacteria</taxon>
        <taxon>Bacillati</taxon>
        <taxon>Bacillota</taxon>
        <taxon>Bacilli</taxon>
        <taxon>Bacillales</taxon>
        <taxon>Bacillaceae</taxon>
        <taxon>Bacillus</taxon>
        <taxon>Bacillus cereus group</taxon>
    </lineage>
</organism>
<name>A0A9X6ST51_BACCE</name>
<proteinExistence type="predicted"/>
<evidence type="ECO:0000313" key="1">
    <source>
        <dbReference type="EMBL" id="PDZ94693.1"/>
    </source>
</evidence>
<evidence type="ECO:0000313" key="2">
    <source>
        <dbReference type="Proteomes" id="UP000219922"/>
    </source>
</evidence>